<sequence length="399" mass="45194">MIAFYLSPVYILVNIYIIRWMIRWMGTCSHLFQKIWTQVSVVVLYTFFASAILVGFLLPEGKARRIMKLIGNYWLGVMLYVVLTVVVVDLGRILLRHCKWVNQGILRAERTFVVTGAICIVIIMAVSIWGVVHAGRIHTTKYEVTVDKDAGKVENLHIVLAADLHLGYNVGCYQMKKMVDKINRQEPDLVVIAGDIFDNEYEALDNPDRLASILRGIKSKYGVYACYGNHDIQEKILAGFTFGNKNEKKVSDVRMDEFLEDANIRLLQDEYVLIDDSFYLYGRPDAKKPGRGIDIRKTPKEIMEKLDSRKPVIVLDHEPSELKELSEAGVDIDLCGHTHDGQMFPGNLVTKLFWENSCGYLKKGEMHNIVTSGIGLFGPNMRVGTKAEICSVKVHFGSI</sequence>
<evidence type="ECO:0000313" key="4">
    <source>
        <dbReference type="Proteomes" id="UP001652431"/>
    </source>
</evidence>
<keyword evidence="1" id="KW-0472">Membrane</keyword>
<dbReference type="Proteomes" id="UP001652431">
    <property type="component" value="Unassembled WGS sequence"/>
</dbReference>
<proteinExistence type="predicted"/>
<dbReference type="Pfam" id="PF00149">
    <property type="entry name" value="Metallophos"/>
    <property type="match status" value="1"/>
</dbReference>
<evidence type="ECO:0000259" key="2">
    <source>
        <dbReference type="Pfam" id="PF00149"/>
    </source>
</evidence>
<feature type="transmembrane region" description="Helical" evidence="1">
    <location>
        <begin position="35"/>
        <end position="58"/>
    </location>
</feature>
<evidence type="ECO:0000256" key="1">
    <source>
        <dbReference type="SAM" id="Phobius"/>
    </source>
</evidence>
<dbReference type="InterPro" id="IPR029052">
    <property type="entry name" value="Metallo-depent_PP-like"/>
</dbReference>
<evidence type="ECO:0000313" key="3">
    <source>
        <dbReference type="EMBL" id="MCU6686993.1"/>
    </source>
</evidence>
<dbReference type="RefSeq" id="WP_158370471.1">
    <property type="nucleotide sequence ID" value="NZ_JAOQJU010000012.1"/>
</dbReference>
<dbReference type="InterPro" id="IPR051158">
    <property type="entry name" value="Metallophosphoesterase_sf"/>
</dbReference>
<keyword evidence="4" id="KW-1185">Reference proteome</keyword>
<name>A0ABT2RNL4_9FIRM</name>
<reference evidence="3 4" key="1">
    <citation type="journal article" date="2021" name="ISME Commun">
        <title>Automated analysis of genomic sequences facilitates high-throughput and comprehensive description of bacteria.</title>
        <authorList>
            <person name="Hitch T.C.A."/>
        </authorList>
    </citation>
    <scope>NUCLEOTIDE SEQUENCE [LARGE SCALE GENOMIC DNA]</scope>
    <source>
        <strain evidence="3 4">Sanger_03</strain>
    </source>
</reference>
<keyword evidence="1" id="KW-1133">Transmembrane helix</keyword>
<feature type="transmembrane region" description="Helical" evidence="1">
    <location>
        <begin position="112"/>
        <end position="132"/>
    </location>
</feature>
<dbReference type="PANTHER" id="PTHR31302:SF0">
    <property type="entry name" value="TRANSMEMBRANE PROTEIN WITH METALLOPHOSPHOESTERASE DOMAIN"/>
    <property type="match status" value="1"/>
</dbReference>
<dbReference type="CDD" id="cd07385">
    <property type="entry name" value="MPP_YkuE_C"/>
    <property type="match status" value="1"/>
</dbReference>
<dbReference type="SUPFAM" id="SSF56300">
    <property type="entry name" value="Metallo-dependent phosphatases"/>
    <property type="match status" value="1"/>
</dbReference>
<keyword evidence="1" id="KW-0812">Transmembrane</keyword>
<dbReference type="EMBL" id="JAOQJU010000012">
    <property type="protein sequence ID" value="MCU6686993.1"/>
    <property type="molecule type" value="Genomic_DNA"/>
</dbReference>
<dbReference type="PANTHER" id="PTHR31302">
    <property type="entry name" value="TRANSMEMBRANE PROTEIN WITH METALLOPHOSPHOESTERASE DOMAIN-RELATED"/>
    <property type="match status" value="1"/>
</dbReference>
<comment type="caution">
    <text evidence="3">The sequence shown here is derived from an EMBL/GenBank/DDBJ whole genome shotgun (WGS) entry which is preliminary data.</text>
</comment>
<protein>
    <submittedName>
        <fullName evidence="3">Metallophosphoesterase</fullName>
    </submittedName>
</protein>
<dbReference type="Gene3D" id="3.60.21.10">
    <property type="match status" value="1"/>
</dbReference>
<accession>A0ABT2RNL4</accession>
<feature type="transmembrane region" description="Helical" evidence="1">
    <location>
        <begin position="6"/>
        <end position="23"/>
    </location>
</feature>
<feature type="domain" description="Calcineurin-like phosphoesterase" evidence="2">
    <location>
        <begin position="157"/>
        <end position="340"/>
    </location>
</feature>
<feature type="transmembrane region" description="Helical" evidence="1">
    <location>
        <begin position="70"/>
        <end position="91"/>
    </location>
</feature>
<gene>
    <name evidence="3" type="ORF">OCV99_10605</name>
</gene>
<organism evidence="3 4">
    <name type="scientific">Dorea acetigenes</name>
    <dbReference type="NCBI Taxonomy" id="2981787"/>
    <lineage>
        <taxon>Bacteria</taxon>
        <taxon>Bacillati</taxon>
        <taxon>Bacillota</taxon>
        <taxon>Clostridia</taxon>
        <taxon>Lachnospirales</taxon>
        <taxon>Lachnospiraceae</taxon>
        <taxon>Dorea</taxon>
    </lineage>
</organism>
<dbReference type="InterPro" id="IPR004843">
    <property type="entry name" value="Calcineurin-like_PHP"/>
</dbReference>